<accession>A0A085M0J6</accession>
<protein>
    <submittedName>
        <fullName evidence="1">Uncharacterized protein</fullName>
    </submittedName>
</protein>
<reference evidence="1 3" key="1">
    <citation type="journal article" date="2014" name="Nat. Genet.">
        <title>Genome and transcriptome of the porcine whipworm Trichuris suis.</title>
        <authorList>
            <person name="Jex A.R."/>
            <person name="Nejsum P."/>
            <person name="Schwarz E.M."/>
            <person name="Hu L."/>
            <person name="Young N.D."/>
            <person name="Hall R.S."/>
            <person name="Korhonen P.K."/>
            <person name="Liao S."/>
            <person name="Thamsborg S."/>
            <person name="Xia J."/>
            <person name="Xu P."/>
            <person name="Wang S."/>
            <person name="Scheerlinck J.P."/>
            <person name="Hofmann A."/>
            <person name="Sternberg P.W."/>
            <person name="Wang J."/>
            <person name="Gasser R.B."/>
        </authorList>
    </citation>
    <scope>NUCLEOTIDE SEQUENCE [LARGE SCALE GENOMIC DNA]</scope>
    <source>
        <strain evidence="2">DCEP-RM93F</strain>
        <strain evidence="1">DCEP-RM93M</strain>
    </source>
</reference>
<evidence type="ECO:0000313" key="1">
    <source>
        <dbReference type="EMBL" id="KFD50742.1"/>
    </source>
</evidence>
<dbReference type="EMBL" id="KL363249">
    <property type="protein sequence ID" value="KFD50742.1"/>
    <property type="molecule type" value="Genomic_DNA"/>
</dbReference>
<gene>
    <name evidence="1" type="ORF">M513_08398</name>
    <name evidence="2" type="ORF">M514_08398</name>
</gene>
<sequence>MHLEEHHQNRRPRISGINAKEKKSTVQENILAIYPVKEFLYWSKPCRLQLARRTRQRNFRNDICPFSAIIENDDDLLDDCAVPNYSAKHILVLPLYSSYYSDILQQFKELFSVKTGARTQPIMRYQRATTRQSEYRP</sequence>
<dbReference type="Proteomes" id="UP000030764">
    <property type="component" value="Unassembled WGS sequence"/>
</dbReference>
<dbReference type="EMBL" id="KL367579">
    <property type="protein sequence ID" value="KFD63148.1"/>
    <property type="molecule type" value="Genomic_DNA"/>
</dbReference>
<dbReference type="Proteomes" id="UP000030758">
    <property type="component" value="Unassembled WGS sequence"/>
</dbReference>
<proteinExistence type="predicted"/>
<keyword evidence="3" id="KW-1185">Reference proteome</keyword>
<evidence type="ECO:0000313" key="3">
    <source>
        <dbReference type="Proteomes" id="UP000030764"/>
    </source>
</evidence>
<dbReference type="AlphaFoldDB" id="A0A085M0J6"/>
<organism evidence="1 3">
    <name type="scientific">Trichuris suis</name>
    <name type="common">pig whipworm</name>
    <dbReference type="NCBI Taxonomy" id="68888"/>
    <lineage>
        <taxon>Eukaryota</taxon>
        <taxon>Metazoa</taxon>
        <taxon>Ecdysozoa</taxon>
        <taxon>Nematoda</taxon>
        <taxon>Enoplea</taxon>
        <taxon>Dorylaimia</taxon>
        <taxon>Trichinellida</taxon>
        <taxon>Trichuridae</taxon>
        <taxon>Trichuris</taxon>
    </lineage>
</organism>
<name>A0A085M0J6_9BILA</name>
<evidence type="ECO:0000313" key="2">
    <source>
        <dbReference type="EMBL" id="KFD63148.1"/>
    </source>
</evidence>